<comment type="caution">
    <text evidence="1">The sequence shown here is derived from an EMBL/GenBank/DDBJ whole genome shotgun (WGS) entry which is preliminary data.</text>
</comment>
<dbReference type="PANTHER" id="PTHR47017:SF1">
    <property type="entry name" value="ACYL-COA"/>
    <property type="match status" value="1"/>
</dbReference>
<dbReference type="Proteomes" id="UP000216101">
    <property type="component" value="Unassembled WGS sequence"/>
</dbReference>
<sequence length="393" mass="44920">MERPVESPVQIRFISTIHDLDATRWNQLCPADYPFVRHEFLAALEDSGCITARTGWQAHHLVMEQAGTVIAAMPGYIKTHSYGEYVFDWAWADAYRRHGLDYYPKWINAIPFTPCRGPRLLVSADHNPADLLPAILTALGAESTEQGYSGWHCLFPDEPISKQLHTLGAMQRLGCQFHWFNHGYACFEDFVATMSSRKRKNILKERRQVHEQGFVFQVKTGHQLTADDWAIFYALYRTTYLKRSGHNGYLSAAFFQQIGATLPENLVLICASKRDDGDERVIAASLFVRDDTTLYGRYWGCFEEYQFLHFETCYYQGIDFAIANGLQRFDGGAQGEHKIARGFEPVLTYSNHWIQEPGFRAAIQQFLVQEAEGVRQYANEAASLLPFKTIVSE</sequence>
<dbReference type="EMBL" id="NHNI01000001">
    <property type="protein sequence ID" value="OZY87263.1"/>
    <property type="molecule type" value="Genomic_DNA"/>
</dbReference>
<dbReference type="SUPFAM" id="SSF55729">
    <property type="entry name" value="Acyl-CoA N-acyltransferases (Nat)"/>
    <property type="match status" value="1"/>
</dbReference>
<evidence type="ECO:0000313" key="1">
    <source>
        <dbReference type="EMBL" id="OZY87263.1"/>
    </source>
</evidence>
<organism evidence="1 2">
    <name type="scientific">Cellvibrio mixtus</name>
    <dbReference type="NCBI Taxonomy" id="39650"/>
    <lineage>
        <taxon>Bacteria</taxon>
        <taxon>Pseudomonadati</taxon>
        <taxon>Pseudomonadota</taxon>
        <taxon>Gammaproteobacteria</taxon>
        <taxon>Cellvibrionales</taxon>
        <taxon>Cellvibrionaceae</taxon>
        <taxon>Cellvibrio</taxon>
    </lineage>
</organism>
<gene>
    <name evidence="1" type="ORF">CBP51_09875</name>
</gene>
<dbReference type="Gene3D" id="3.40.630.30">
    <property type="match status" value="1"/>
</dbReference>
<dbReference type="Pfam" id="PF04339">
    <property type="entry name" value="FemAB_like"/>
    <property type="match status" value="1"/>
</dbReference>
<proteinExistence type="predicted"/>
<dbReference type="PANTHER" id="PTHR47017">
    <property type="entry name" value="ACYL-COA"/>
    <property type="match status" value="1"/>
</dbReference>
<protein>
    <submittedName>
        <fullName evidence="1">GNAT family N-acetyltransferase</fullName>
    </submittedName>
</protein>
<name>A0A266QBK4_9GAMM</name>
<evidence type="ECO:0000313" key="2">
    <source>
        <dbReference type="Proteomes" id="UP000216101"/>
    </source>
</evidence>
<keyword evidence="2" id="KW-1185">Reference proteome</keyword>
<dbReference type="InterPro" id="IPR016181">
    <property type="entry name" value="Acyl_CoA_acyltransferase"/>
</dbReference>
<dbReference type="GO" id="GO:0016740">
    <property type="term" value="F:transferase activity"/>
    <property type="evidence" value="ECO:0007669"/>
    <property type="project" value="UniProtKB-KW"/>
</dbReference>
<dbReference type="InterPro" id="IPR007434">
    <property type="entry name" value="FemAB-like"/>
</dbReference>
<reference evidence="2" key="1">
    <citation type="submission" date="2017-05" db="EMBL/GenBank/DDBJ databases">
        <authorList>
            <person name="Barney B.M."/>
        </authorList>
    </citation>
    <scope>NUCLEOTIDE SEQUENCE [LARGE SCALE GENOMIC DNA]</scope>
    <source>
        <strain evidence="2">PSBB022</strain>
    </source>
</reference>
<dbReference type="AlphaFoldDB" id="A0A266QBK4"/>
<accession>A0A266QBK4</accession>
<keyword evidence="1" id="KW-0808">Transferase</keyword>